<evidence type="ECO:0000313" key="3">
    <source>
        <dbReference type="Proteomes" id="UP000095287"/>
    </source>
</evidence>
<protein>
    <submittedName>
        <fullName evidence="4">CX domain-containing protein</fullName>
    </submittedName>
</protein>
<evidence type="ECO:0000313" key="4">
    <source>
        <dbReference type="WBParaSite" id="L893_g11561.t3"/>
    </source>
</evidence>
<dbReference type="AlphaFoldDB" id="A0A1I7Y123"/>
<evidence type="ECO:0000256" key="1">
    <source>
        <dbReference type="SAM" id="MobiDB-lite"/>
    </source>
</evidence>
<evidence type="ECO:0000256" key="2">
    <source>
        <dbReference type="SAM" id="SignalP"/>
    </source>
</evidence>
<feature type="compositionally biased region" description="Polar residues" evidence="1">
    <location>
        <begin position="45"/>
        <end position="54"/>
    </location>
</feature>
<feature type="region of interest" description="Disordered" evidence="1">
    <location>
        <begin position="126"/>
        <end position="145"/>
    </location>
</feature>
<feature type="compositionally biased region" description="Low complexity" evidence="1">
    <location>
        <begin position="60"/>
        <end position="69"/>
    </location>
</feature>
<feature type="region of interest" description="Disordered" evidence="1">
    <location>
        <begin position="35"/>
        <end position="87"/>
    </location>
</feature>
<keyword evidence="3" id="KW-1185">Reference proteome</keyword>
<sequence>MRLIVIALVVSAAIVETESKENEICKKNPHLRACQRRESEVDSPWISQGHTISPNDDDLTTPAPTDADPQSPVSGSHDVKKRKNDDERPQFQALLARRKSHLDTLKALLHSQDGTEFAVVPLLRRQKREDTAQEGTAQDEGSRKKRLHDYADDEEYEYYLWRKFRRERMRRRGYHSSGYYPSYGYGYPSSSYYYPSYGGYSYPSYGGSYYPSYGSGYGGYGYGQPFNLGIGSGLNIGLPYGMGVGIGSGFGISVG</sequence>
<feature type="signal peptide" evidence="2">
    <location>
        <begin position="1"/>
        <end position="19"/>
    </location>
</feature>
<accession>A0A1I7Y123</accession>
<reference evidence="4" key="1">
    <citation type="submission" date="2016-11" db="UniProtKB">
        <authorList>
            <consortium name="WormBaseParasite"/>
        </authorList>
    </citation>
    <scope>IDENTIFICATION</scope>
</reference>
<dbReference type="Proteomes" id="UP000095287">
    <property type="component" value="Unplaced"/>
</dbReference>
<dbReference type="WBParaSite" id="L893_g11561.t3">
    <property type="protein sequence ID" value="L893_g11561.t3"/>
    <property type="gene ID" value="L893_g11561"/>
</dbReference>
<feature type="chain" id="PRO_5009311583" evidence="2">
    <location>
        <begin position="20"/>
        <end position="255"/>
    </location>
</feature>
<keyword evidence="2" id="KW-0732">Signal</keyword>
<proteinExistence type="predicted"/>
<name>A0A1I7Y123_9BILA</name>
<organism evidence="3 4">
    <name type="scientific">Steinernema glaseri</name>
    <dbReference type="NCBI Taxonomy" id="37863"/>
    <lineage>
        <taxon>Eukaryota</taxon>
        <taxon>Metazoa</taxon>
        <taxon>Ecdysozoa</taxon>
        <taxon>Nematoda</taxon>
        <taxon>Chromadorea</taxon>
        <taxon>Rhabditida</taxon>
        <taxon>Tylenchina</taxon>
        <taxon>Panagrolaimomorpha</taxon>
        <taxon>Strongyloidoidea</taxon>
        <taxon>Steinernematidae</taxon>
        <taxon>Steinernema</taxon>
    </lineage>
</organism>